<gene>
    <name evidence="1" type="ORF">ACFYV7_23605</name>
</gene>
<dbReference type="EMBL" id="JBIAPI010000006">
    <property type="protein sequence ID" value="MFF3225803.1"/>
    <property type="molecule type" value="Genomic_DNA"/>
</dbReference>
<protein>
    <submittedName>
        <fullName evidence="1">Uncharacterized protein</fullName>
    </submittedName>
</protein>
<sequence length="54" mass="6248">MKLDEFDLDIRLGTPLRAERLSTPIDPPTTQPNWYSREFICGSRYAAQAAIHRE</sequence>
<proteinExistence type="predicted"/>
<dbReference type="RefSeq" id="WP_387720555.1">
    <property type="nucleotide sequence ID" value="NZ_JBIAPI010000006.1"/>
</dbReference>
<evidence type="ECO:0000313" key="2">
    <source>
        <dbReference type="Proteomes" id="UP001601948"/>
    </source>
</evidence>
<organism evidence="1 2">
    <name type="scientific">Nocardia suismassiliense</name>
    <dbReference type="NCBI Taxonomy" id="2077092"/>
    <lineage>
        <taxon>Bacteria</taxon>
        <taxon>Bacillati</taxon>
        <taxon>Actinomycetota</taxon>
        <taxon>Actinomycetes</taxon>
        <taxon>Mycobacteriales</taxon>
        <taxon>Nocardiaceae</taxon>
        <taxon>Nocardia</taxon>
    </lineage>
</organism>
<evidence type="ECO:0000313" key="1">
    <source>
        <dbReference type="EMBL" id="MFF3225803.1"/>
    </source>
</evidence>
<reference evidence="1 2" key="1">
    <citation type="submission" date="2024-10" db="EMBL/GenBank/DDBJ databases">
        <title>The Natural Products Discovery Center: Release of the First 8490 Sequenced Strains for Exploring Actinobacteria Biosynthetic Diversity.</title>
        <authorList>
            <person name="Kalkreuter E."/>
            <person name="Kautsar S.A."/>
            <person name="Yang D."/>
            <person name="Bader C.D."/>
            <person name="Teijaro C.N."/>
            <person name="Fluegel L."/>
            <person name="Davis C.M."/>
            <person name="Simpson J.R."/>
            <person name="Lauterbach L."/>
            <person name="Steele A.D."/>
            <person name="Gui C."/>
            <person name="Meng S."/>
            <person name="Li G."/>
            <person name="Viehrig K."/>
            <person name="Ye F."/>
            <person name="Su P."/>
            <person name="Kiefer A.F."/>
            <person name="Nichols A."/>
            <person name="Cepeda A.J."/>
            <person name="Yan W."/>
            <person name="Fan B."/>
            <person name="Jiang Y."/>
            <person name="Adhikari A."/>
            <person name="Zheng C.-J."/>
            <person name="Schuster L."/>
            <person name="Cowan T.M."/>
            <person name="Smanski M.J."/>
            <person name="Chevrette M.G."/>
            <person name="De Carvalho L.P.S."/>
            <person name="Shen B."/>
        </authorList>
    </citation>
    <scope>NUCLEOTIDE SEQUENCE [LARGE SCALE GENOMIC DNA]</scope>
    <source>
        <strain evidence="1 2">NPDC003040</strain>
    </source>
</reference>
<accession>A0ABW6QX14</accession>
<dbReference type="Proteomes" id="UP001601948">
    <property type="component" value="Unassembled WGS sequence"/>
</dbReference>
<name>A0ABW6QX14_9NOCA</name>
<comment type="caution">
    <text evidence="1">The sequence shown here is derived from an EMBL/GenBank/DDBJ whole genome shotgun (WGS) entry which is preliminary data.</text>
</comment>
<keyword evidence="2" id="KW-1185">Reference proteome</keyword>